<evidence type="ECO:0000313" key="2">
    <source>
        <dbReference type="WBParaSite" id="ACRNAN_scaffold2741.g13705.t1"/>
    </source>
</evidence>
<sequence length="91" mass="10599">MLRAISSTTMGEKIDDEDFQLRLLLDWPAVGDEKEEEEDFRSSTASSPFFFYYFAFVDVDFGRQRSAVGLESRLWLSKHGSDEQRSLWAYS</sequence>
<reference evidence="2" key="1">
    <citation type="submission" date="2022-11" db="UniProtKB">
        <authorList>
            <consortium name="WormBaseParasite"/>
        </authorList>
    </citation>
    <scope>IDENTIFICATION</scope>
</reference>
<organism evidence="1 2">
    <name type="scientific">Acrobeloides nanus</name>
    <dbReference type="NCBI Taxonomy" id="290746"/>
    <lineage>
        <taxon>Eukaryota</taxon>
        <taxon>Metazoa</taxon>
        <taxon>Ecdysozoa</taxon>
        <taxon>Nematoda</taxon>
        <taxon>Chromadorea</taxon>
        <taxon>Rhabditida</taxon>
        <taxon>Tylenchina</taxon>
        <taxon>Cephalobomorpha</taxon>
        <taxon>Cephaloboidea</taxon>
        <taxon>Cephalobidae</taxon>
        <taxon>Acrobeloides</taxon>
    </lineage>
</organism>
<accession>A0A914DJY3</accession>
<evidence type="ECO:0000313" key="1">
    <source>
        <dbReference type="Proteomes" id="UP000887540"/>
    </source>
</evidence>
<name>A0A914DJY3_9BILA</name>
<keyword evidence="1" id="KW-1185">Reference proteome</keyword>
<dbReference type="AlphaFoldDB" id="A0A914DJY3"/>
<dbReference type="Proteomes" id="UP000887540">
    <property type="component" value="Unplaced"/>
</dbReference>
<proteinExistence type="predicted"/>
<dbReference type="WBParaSite" id="ACRNAN_scaffold2741.g13705.t1">
    <property type="protein sequence ID" value="ACRNAN_scaffold2741.g13705.t1"/>
    <property type="gene ID" value="ACRNAN_scaffold2741.g13705"/>
</dbReference>
<protein>
    <submittedName>
        <fullName evidence="2">Uncharacterized protein</fullName>
    </submittedName>
</protein>